<keyword evidence="3 5" id="KW-1133">Transmembrane helix</keyword>
<keyword evidence="2 5" id="KW-0812">Transmembrane</keyword>
<evidence type="ECO:0000256" key="2">
    <source>
        <dbReference type="ARBA" id="ARBA00022692"/>
    </source>
</evidence>
<dbReference type="Pfam" id="PF02077">
    <property type="entry name" value="SURF4"/>
    <property type="match status" value="1"/>
</dbReference>
<sequence length="142" mass="15241">MSFSEKLSPLVGRLVFAWFFLVQVVTYAGDWENTITLMNFRGVPGAAFILALVLLLLVMGSISLIFGFHARYGALILFIVTIVATVTLNDYWRIPNAAERAAEFHRFVSNAAVAGGLLLLVGMGPGPLAVDNVKGGGGGKRK</sequence>
<name>A0A846MX41_9PROT</name>
<comment type="caution">
    <text evidence="6">The sequence shown here is derived from an EMBL/GenBank/DDBJ whole genome shotgun (WGS) entry which is preliminary data.</text>
</comment>
<protein>
    <submittedName>
        <fullName evidence="6">Putative oxidoreductase</fullName>
    </submittedName>
</protein>
<keyword evidence="7" id="KW-1185">Reference proteome</keyword>
<comment type="subcellular location">
    <subcellularLocation>
        <location evidence="1">Membrane</location>
        <topology evidence="1">Multi-pass membrane protein</topology>
    </subcellularLocation>
</comment>
<evidence type="ECO:0000256" key="4">
    <source>
        <dbReference type="ARBA" id="ARBA00023136"/>
    </source>
</evidence>
<reference evidence="6 7" key="1">
    <citation type="submission" date="2020-03" db="EMBL/GenBank/DDBJ databases">
        <title>Genomic Encyclopedia of Type Strains, Phase IV (KMG-IV): sequencing the most valuable type-strain genomes for metagenomic binning, comparative biology and taxonomic classification.</title>
        <authorList>
            <person name="Goeker M."/>
        </authorList>
    </citation>
    <scope>NUCLEOTIDE SEQUENCE [LARGE SCALE GENOMIC DNA]</scope>
    <source>
        <strain evidence="6 7">DSM 19867</strain>
    </source>
</reference>
<accession>A0A846MX41</accession>
<keyword evidence="4 5" id="KW-0472">Membrane</keyword>
<feature type="transmembrane region" description="Helical" evidence="5">
    <location>
        <begin position="43"/>
        <end position="66"/>
    </location>
</feature>
<dbReference type="RefSeq" id="WP_167081725.1">
    <property type="nucleotide sequence ID" value="NZ_BAAADC010000001.1"/>
</dbReference>
<evidence type="ECO:0000256" key="1">
    <source>
        <dbReference type="ARBA" id="ARBA00004141"/>
    </source>
</evidence>
<proteinExistence type="predicted"/>
<evidence type="ECO:0000256" key="5">
    <source>
        <dbReference type="SAM" id="Phobius"/>
    </source>
</evidence>
<dbReference type="Proteomes" id="UP000570514">
    <property type="component" value="Unassembled WGS sequence"/>
</dbReference>
<dbReference type="AlphaFoldDB" id="A0A846MX41"/>
<feature type="transmembrane region" description="Helical" evidence="5">
    <location>
        <begin position="12"/>
        <end position="31"/>
    </location>
</feature>
<evidence type="ECO:0000313" key="6">
    <source>
        <dbReference type="EMBL" id="NIK87809.1"/>
    </source>
</evidence>
<feature type="transmembrane region" description="Helical" evidence="5">
    <location>
        <begin position="104"/>
        <end position="124"/>
    </location>
</feature>
<dbReference type="GO" id="GO:0016020">
    <property type="term" value="C:membrane"/>
    <property type="evidence" value="ECO:0007669"/>
    <property type="project" value="UniProtKB-SubCell"/>
</dbReference>
<dbReference type="InterPro" id="IPR002995">
    <property type="entry name" value="Surf4"/>
</dbReference>
<feature type="transmembrane region" description="Helical" evidence="5">
    <location>
        <begin position="72"/>
        <end position="92"/>
    </location>
</feature>
<evidence type="ECO:0000256" key="3">
    <source>
        <dbReference type="ARBA" id="ARBA00022989"/>
    </source>
</evidence>
<organism evidence="6 7">
    <name type="scientific">Rhizomicrobium palustre</name>
    <dbReference type="NCBI Taxonomy" id="189966"/>
    <lineage>
        <taxon>Bacteria</taxon>
        <taxon>Pseudomonadati</taxon>
        <taxon>Pseudomonadota</taxon>
        <taxon>Alphaproteobacteria</taxon>
        <taxon>Micropepsales</taxon>
        <taxon>Micropepsaceae</taxon>
        <taxon>Rhizomicrobium</taxon>
    </lineage>
</organism>
<gene>
    <name evidence="6" type="ORF">FHS83_001127</name>
</gene>
<evidence type="ECO:0000313" key="7">
    <source>
        <dbReference type="Proteomes" id="UP000570514"/>
    </source>
</evidence>
<dbReference type="EMBL" id="JAASRM010000001">
    <property type="protein sequence ID" value="NIK87809.1"/>
    <property type="molecule type" value="Genomic_DNA"/>
</dbReference>